<dbReference type="KEGG" id="blag:BLTE_01930"/>
<sequence>MTTAPAVPEATLLADLGGTNARFALHEGGRLGRIVRLPVAEHASLPAAISAFLAAEGAGRRIGRAVLAIAGPVENGRADFTNTDWVADSDELAQRFGFAAVRLINDFAAQAWALPDLAAADLRPLGGGRAVAGAPMAVLGPGTGLGVAALVPAAGGAVAVATEGGHVTLPGTSARDDAIIAILRQRFGHVSAECVLSGPGLVNLHAAIATLDGAAHVPRSAADITAAALAGTCPVCRAALDTFCAMLGTVAGNLALSFGARGGVFIAGGIAPRIVDHLAGSAFRARFEAKGRFGDYLAAIPVHVVLHSDPAFVGLSALARAGG</sequence>
<evidence type="ECO:0000256" key="1">
    <source>
        <dbReference type="ARBA" id="ARBA00022490"/>
    </source>
</evidence>
<dbReference type="Gene3D" id="3.30.420.40">
    <property type="match status" value="1"/>
</dbReference>
<dbReference type="InterPro" id="IPR003836">
    <property type="entry name" value="Glucokinase"/>
</dbReference>
<evidence type="ECO:0000256" key="7">
    <source>
        <dbReference type="HAMAP-Rule" id="MF_00524"/>
    </source>
</evidence>
<proteinExistence type="inferred from homology"/>
<dbReference type="EMBL" id="AP018907">
    <property type="protein sequence ID" value="BBF91508.1"/>
    <property type="molecule type" value="Genomic_DNA"/>
</dbReference>
<dbReference type="Gene3D" id="3.40.367.20">
    <property type="match status" value="1"/>
</dbReference>
<dbReference type="AlphaFoldDB" id="A0A348FW25"/>
<evidence type="ECO:0000256" key="3">
    <source>
        <dbReference type="ARBA" id="ARBA00022741"/>
    </source>
</evidence>
<comment type="similarity">
    <text evidence="7 8">Belongs to the bacterial glucokinase family.</text>
</comment>
<comment type="catalytic activity">
    <reaction evidence="7">
        <text>D-glucose + ATP = D-glucose 6-phosphate + ADP + H(+)</text>
        <dbReference type="Rhea" id="RHEA:17825"/>
        <dbReference type="ChEBI" id="CHEBI:4167"/>
        <dbReference type="ChEBI" id="CHEBI:15378"/>
        <dbReference type="ChEBI" id="CHEBI:30616"/>
        <dbReference type="ChEBI" id="CHEBI:61548"/>
        <dbReference type="ChEBI" id="CHEBI:456216"/>
        <dbReference type="EC" id="2.7.1.2"/>
    </reaction>
</comment>
<dbReference type="CDD" id="cd24008">
    <property type="entry name" value="ASKHA_NBD_GLK"/>
    <property type="match status" value="1"/>
</dbReference>
<dbReference type="GO" id="GO:0006096">
    <property type="term" value="P:glycolytic process"/>
    <property type="evidence" value="ECO:0007669"/>
    <property type="project" value="UniProtKB-UniRule"/>
</dbReference>
<dbReference type="EC" id="2.7.1.2" evidence="7"/>
<keyword evidence="1 7" id="KW-0963">Cytoplasm</keyword>
<evidence type="ECO:0000256" key="6">
    <source>
        <dbReference type="ARBA" id="ARBA00023152"/>
    </source>
</evidence>
<keyword evidence="2 7" id="KW-0808">Transferase</keyword>
<dbReference type="InterPro" id="IPR043129">
    <property type="entry name" value="ATPase_NBD"/>
</dbReference>
<evidence type="ECO:0000256" key="8">
    <source>
        <dbReference type="RuleBase" id="RU004046"/>
    </source>
</evidence>
<dbReference type="Proteomes" id="UP000266934">
    <property type="component" value="Chromosome"/>
</dbReference>
<dbReference type="InterPro" id="IPR050201">
    <property type="entry name" value="Bacterial_glucokinase"/>
</dbReference>
<evidence type="ECO:0000256" key="5">
    <source>
        <dbReference type="ARBA" id="ARBA00022840"/>
    </source>
</evidence>
<evidence type="ECO:0000313" key="10">
    <source>
        <dbReference type="Proteomes" id="UP000266934"/>
    </source>
</evidence>
<dbReference type="FunFam" id="3.40.367.20:FF:000002">
    <property type="entry name" value="Glucokinase"/>
    <property type="match status" value="1"/>
</dbReference>
<dbReference type="GO" id="GO:0005536">
    <property type="term" value="F:D-glucose binding"/>
    <property type="evidence" value="ECO:0007669"/>
    <property type="project" value="InterPro"/>
</dbReference>
<dbReference type="GO" id="GO:0004340">
    <property type="term" value="F:glucokinase activity"/>
    <property type="evidence" value="ECO:0007669"/>
    <property type="project" value="UniProtKB-UniRule"/>
</dbReference>
<organism evidence="9 10">
    <name type="scientific">Blastochloris tepida</name>
    <dbReference type="NCBI Taxonomy" id="2233851"/>
    <lineage>
        <taxon>Bacteria</taxon>
        <taxon>Pseudomonadati</taxon>
        <taxon>Pseudomonadota</taxon>
        <taxon>Alphaproteobacteria</taxon>
        <taxon>Hyphomicrobiales</taxon>
        <taxon>Blastochloridaceae</taxon>
        <taxon>Blastochloris</taxon>
    </lineage>
</organism>
<keyword evidence="10" id="KW-1185">Reference proteome</keyword>
<dbReference type="SUPFAM" id="SSF53067">
    <property type="entry name" value="Actin-like ATPase domain"/>
    <property type="match status" value="1"/>
</dbReference>
<dbReference type="PANTHER" id="PTHR47690:SF1">
    <property type="entry name" value="GLUCOKINASE"/>
    <property type="match status" value="1"/>
</dbReference>
<evidence type="ECO:0000313" key="9">
    <source>
        <dbReference type="EMBL" id="BBF91508.1"/>
    </source>
</evidence>
<dbReference type="Pfam" id="PF02685">
    <property type="entry name" value="Glucokinase"/>
    <property type="match status" value="1"/>
</dbReference>
<dbReference type="RefSeq" id="WP_126396777.1">
    <property type="nucleotide sequence ID" value="NZ_AP018907.1"/>
</dbReference>
<accession>A0A348FW25</accession>
<dbReference type="GO" id="GO:0005829">
    <property type="term" value="C:cytosol"/>
    <property type="evidence" value="ECO:0007669"/>
    <property type="project" value="TreeGrafter"/>
</dbReference>
<dbReference type="PANTHER" id="PTHR47690">
    <property type="entry name" value="GLUCOKINASE"/>
    <property type="match status" value="1"/>
</dbReference>
<evidence type="ECO:0000256" key="2">
    <source>
        <dbReference type="ARBA" id="ARBA00022679"/>
    </source>
</evidence>
<evidence type="ECO:0000256" key="4">
    <source>
        <dbReference type="ARBA" id="ARBA00022777"/>
    </source>
</evidence>
<dbReference type="OrthoDB" id="9800595at2"/>
<keyword evidence="3 7" id="KW-0547">Nucleotide-binding</keyword>
<reference evidence="9 10" key="1">
    <citation type="submission" date="2018-08" db="EMBL/GenBank/DDBJ databases">
        <title>Complete genome sequencing of Blastochloris tepida GI.</title>
        <authorList>
            <person name="Tsukatani Y."/>
            <person name="Mori H."/>
        </authorList>
    </citation>
    <scope>NUCLEOTIDE SEQUENCE [LARGE SCALE GENOMIC DNA]</scope>
    <source>
        <strain evidence="9 10">GI</strain>
    </source>
</reference>
<dbReference type="HAMAP" id="MF_00524">
    <property type="entry name" value="Glucokinase"/>
    <property type="match status" value="1"/>
</dbReference>
<protein>
    <recommendedName>
        <fullName evidence="7">Glucokinase</fullName>
        <ecNumber evidence="7">2.7.1.2</ecNumber>
    </recommendedName>
    <alternativeName>
        <fullName evidence="7">Glucose kinase</fullName>
    </alternativeName>
</protein>
<keyword evidence="6 7" id="KW-0324">Glycolysis</keyword>
<keyword evidence="4 7" id="KW-0418">Kinase</keyword>
<name>A0A348FW25_9HYPH</name>
<comment type="caution">
    <text evidence="7">Lacks conserved residue(s) required for the propagation of feature annotation.</text>
</comment>
<comment type="subcellular location">
    <subcellularLocation>
        <location evidence="7">Cytoplasm</location>
    </subcellularLocation>
</comment>
<keyword evidence="5 7" id="KW-0067">ATP-binding</keyword>
<dbReference type="GO" id="GO:0005524">
    <property type="term" value="F:ATP binding"/>
    <property type="evidence" value="ECO:0007669"/>
    <property type="project" value="UniProtKB-UniRule"/>
</dbReference>
<gene>
    <name evidence="7 9" type="primary">glk</name>
    <name evidence="9" type="ORF">BLTE_01930</name>
</gene>
<dbReference type="NCBIfam" id="TIGR00749">
    <property type="entry name" value="glk"/>
    <property type="match status" value="1"/>
</dbReference>